<gene>
    <name evidence="1" type="ORF">ACFOZ0_11195</name>
</gene>
<comment type="caution">
    <text evidence="1">The sequence shown here is derived from an EMBL/GenBank/DDBJ whole genome shotgun (WGS) entry which is preliminary data.</text>
</comment>
<accession>A0ABV7SAD9</accession>
<name>A0ABV7SAD9_9ACTN</name>
<evidence type="ECO:0000313" key="1">
    <source>
        <dbReference type="EMBL" id="MFC3573827.1"/>
    </source>
</evidence>
<keyword evidence="2" id="KW-1185">Reference proteome</keyword>
<organism evidence="1 2">
    <name type="scientific">Streptomyces yaanensis</name>
    <dbReference type="NCBI Taxonomy" id="1142239"/>
    <lineage>
        <taxon>Bacteria</taxon>
        <taxon>Bacillati</taxon>
        <taxon>Actinomycetota</taxon>
        <taxon>Actinomycetes</taxon>
        <taxon>Kitasatosporales</taxon>
        <taxon>Streptomycetaceae</taxon>
        <taxon>Streptomyces</taxon>
    </lineage>
</organism>
<evidence type="ECO:0000313" key="2">
    <source>
        <dbReference type="Proteomes" id="UP001595701"/>
    </source>
</evidence>
<protein>
    <submittedName>
        <fullName evidence="1">Uncharacterized protein</fullName>
    </submittedName>
</protein>
<reference evidence="2" key="1">
    <citation type="journal article" date="2019" name="Int. J. Syst. Evol. Microbiol.">
        <title>The Global Catalogue of Microorganisms (GCM) 10K type strain sequencing project: providing services to taxonomists for standard genome sequencing and annotation.</title>
        <authorList>
            <consortium name="The Broad Institute Genomics Platform"/>
            <consortium name="The Broad Institute Genome Sequencing Center for Infectious Disease"/>
            <person name="Wu L."/>
            <person name="Ma J."/>
        </authorList>
    </citation>
    <scope>NUCLEOTIDE SEQUENCE [LARGE SCALE GENOMIC DNA]</scope>
    <source>
        <strain evidence="2">CGMCC 4.7035</strain>
    </source>
</reference>
<proteinExistence type="predicted"/>
<dbReference type="RefSeq" id="WP_310763285.1">
    <property type="nucleotide sequence ID" value="NZ_JBHRWR010000008.1"/>
</dbReference>
<dbReference type="EMBL" id="JBHRWR010000008">
    <property type="protein sequence ID" value="MFC3573827.1"/>
    <property type="molecule type" value="Genomic_DNA"/>
</dbReference>
<dbReference type="Proteomes" id="UP001595701">
    <property type="component" value="Unassembled WGS sequence"/>
</dbReference>
<sequence length="132" mass="14046">MCSGLRSERKRLEPLVARRDGGARVEGRRRAGYAAPVPPAARFADALRTATEQGAKAVRERRPPSWDAVHEALRAWDAEEAVGGDGVSEAVVRRGAGLVLKSLGDLTESLDTAASPMTLDGSVETSGRVRKP</sequence>